<dbReference type="InterPro" id="IPR001650">
    <property type="entry name" value="Helicase_C-like"/>
</dbReference>
<dbReference type="InterPro" id="IPR006935">
    <property type="entry name" value="Helicase/UvrB_N"/>
</dbReference>
<evidence type="ECO:0000259" key="1">
    <source>
        <dbReference type="PROSITE" id="PS51192"/>
    </source>
</evidence>
<evidence type="ECO:0000313" key="2">
    <source>
        <dbReference type="EMBL" id="TVT36909.1"/>
    </source>
</evidence>
<dbReference type="SUPFAM" id="SSF52540">
    <property type="entry name" value="P-loop containing nucleoside triphosphate hydrolases"/>
    <property type="match status" value="1"/>
</dbReference>
<dbReference type="GO" id="GO:0005524">
    <property type="term" value="F:ATP binding"/>
    <property type="evidence" value="ECO:0007669"/>
    <property type="project" value="InterPro"/>
</dbReference>
<dbReference type="GO" id="GO:0016787">
    <property type="term" value="F:hydrolase activity"/>
    <property type="evidence" value="ECO:0007669"/>
    <property type="project" value="InterPro"/>
</dbReference>
<dbReference type="EMBL" id="VMRJ01000008">
    <property type="protein sequence ID" value="TVT36909.1"/>
    <property type="molecule type" value="Genomic_DNA"/>
</dbReference>
<dbReference type="Proteomes" id="UP000317624">
    <property type="component" value="Unassembled WGS sequence"/>
</dbReference>
<dbReference type="GO" id="GO:0003677">
    <property type="term" value="F:DNA binding"/>
    <property type="evidence" value="ECO:0007669"/>
    <property type="project" value="InterPro"/>
</dbReference>
<protein>
    <recommendedName>
        <fullName evidence="1">Helicase ATP-binding domain-containing protein</fullName>
    </recommendedName>
</protein>
<dbReference type="OrthoDB" id="5165890at2"/>
<dbReference type="Gene3D" id="3.40.50.300">
    <property type="entry name" value="P-loop containing nucleotide triphosphate hydrolases"/>
    <property type="match status" value="2"/>
</dbReference>
<evidence type="ECO:0000313" key="3">
    <source>
        <dbReference type="Proteomes" id="UP000317624"/>
    </source>
</evidence>
<dbReference type="Pfam" id="PF00271">
    <property type="entry name" value="Helicase_C"/>
    <property type="match status" value="1"/>
</dbReference>
<reference evidence="2 3" key="1">
    <citation type="submission" date="2019-07" db="EMBL/GenBank/DDBJ databases">
        <title>Hymenobacter sp. straun FUR1 Genome sequencing and assembly.</title>
        <authorList>
            <person name="Chhetri G."/>
        </authorList>
    </citation>
    <scope>NUCLEOTIDE SEQUENCE [LARGE SCALE GENOMIC DNA]</scope>
    <source>
        <strain evidence="2 3">Fur1</strain>
    </source>
</reference>
<feature type="domain" description="Helicase ATP-binding" evidence="1">
    <location>
        <begin position="99"/>
        <end position="243"/>
    </location>
</feature>
<organism evidence="2 3">
    <name type="scientific">Hymenobacter setariae</name>
    <dbReference type="NCBI Taxonomy" id="2594794"/>
    <lineage>
        <taxon>Bacteria</taxon>
        <taxon>Pseudomonadati</taxon>
        <taxon>Bacteroidota</taxon>
        <taxon>Cytophagia</taxon>
        <taxon>Cytophagales</taxon>
        <taxon>Hymenobacteraceae</taxon>
        <taxon>Hymenobacter</taxon>
    </lineage>
</organism>
<dbReference type="InterPro" id="IPR050742">
    <property type="entry name" value="Helicase_Restrict-Modif_Enz"/>
</dbReference>
<proteinExistence type="predicted"/>
<dbReference type="InterPro" id="IPR014001">
    <property type="entry name" value="Helicase_ATP-bd"/>
</dbReference>
<dbReference type="Pfam" id="PF04851">
    <property type="entry name" value="ResIII"/>
    <property type="match status" value="1"/>
</dbReference>
<name>A0A558BK62_9BACT</name>
<gene>
    <name evidence="2" type="ORF">FNT36_23860</name>
</gene>
<keyword evidence="3" id="KW-1185">Reference proteome</keyword>
<dbReference type="PANTHER" id="PTHR47396:SF1">
    <property type="entry name" value="ATP-DEPENDENT HELICASE IRC3-RELATED"/>
    <property type="match status" value="1"/>
</dbReference>
<dbReference type="SMART" id="SM00490">
    <property type="entry name" value="HELICc"/>
    <property type="match status" value="1"/>
</dbReference>
<dbReference type="PANTHER" id="PTHR47396">
    <property type="entry name" value="TYPE I RESTRICTION ENZYME ECOKI R PROTEIN"/>
    <property type="match status" value="1"/>
</dbReference>
<dbReference type="AlphaFoldDB" id="A0A558BK62"/>
<sequence length="479" mass="52348">MGGNGRRQQIIGGALPELVARRGSLLPRTCTGGAQSACLLGCGIPDCSLTSLPCQDLSLPGYYLVVRLLSFCSLMTSSPAPAVISSALAQKQALQDQVLAMIKKPRLAGAAVAMGVGKTLIGLRDMDRLLAGAPLSGPVTKLFLVAAPTQAILDSWPQEAQKFGLTHLLDHIDFTTYRSLSKMLGSGHYHKLYLDECHALKDSHEPGLKAHAARKKSILGLTGTPPAQPDSEKGRLVATYCPILIDYTTDEAVLAGLLNDYRLVVHRLPLSAVRDYQLTFKSGSQLTTSERENYLYWTNRLANAAQDQLPVETLRILRMQALMNYPSKGRYMAHLANQFSEKVLLFTCNQQQAEEQADHTYHSKNKESQANLEKFNAGEIQRLACVAQLSEGVNIPNLRIGIIWHAFGNERKAAQRIGRLLRLNPDETATVHLLMYQGTIDEHWVAQALAAFDPAKISYVDAISYDLPTALAPPGSVVQ</sequence>
<dbReference type="PROSITE" id="PS51192">
    <property type="entry name" value="HELICASE_ATP_BIND_1"/>
    <property type="match status" value="1"/>
</dbReference>
<accession>A0A558BK62</accession>
<dbReference type="InterPro" id="IPR027417">
    <property type="entry name" value="P-loop_NTPase"/>
</dbReference>
<dbReference type="GO" id="GO:0005829">
    <property type="term" value="C:cytosol"/>
    <property type="evidence" value="ECO:0007669"/>
    <property type="project" value="TreeGrafter"/>
</dbReference>
<comment type="caution">
    <text evidence="2">The sequence shown here is derived from an EMBL/GenBank/DDBJ whole genome shotgun (WGS) entry which is preliminary data.</text>
</comment>